<dbReference type="InterPro" id="IPR029044">
    <property type="entry name" value="Nucleotide-diphossugar_trans"/>
</dbReference>
<dbReference type="SUPFAM" id="SSF53448">
    <property type="entry name" value="Nucleotide-diphospho-sugar transferases"/>
    <property type="match status" value="1"/>
</dbReference>
<dbReference type="PANTHER" id="PTHR22916">
    <property type="entry name" value="GLYCOSYLTRANSFERASE"/>
    <property type="match status" value="1"/>
</dbReference>
<gene>
    <name evidence="3" type="ORF">ABID52_002522</name>
</gene>
<name>A0ABV2LKR2_9BACL</name>
<comment type="similarity">
    <text evidence="1">Belongs to the glycosyltransferase 2 family.</text>
</comment>
<protein>
    <submittedName>
        <fullName evidence="3">Glycosyltransferase involved in cell wall biosynthesis</fullName>
    </submittedName>
</protein>
<organism evidence="3 4">
    <name type="scientific">Fictibacillus halophilus</name>
    <dbReference type="NCBI Taxonomy" id="1610490"/>
    <lineage>
        <taxon>Bacteria</taxon>
        <taxon>Bacillati</taxon>
        <taxon>Bacillota</taxon>
        <taxon>Bacilli</taxon>
        <taxon>Bacillales</taxon>
        <taxon>Fictibacillaceae</taxon>
        <taxon>Fictibacillus</taxon>
    </lineage>
</organism>
<proteinExistence type="inferred from homology"/>
<dbReference type="PANTHER" id="PTHR22916:SF3">
    <property type="entry name" value="UDP-GLCNAC:BETAGAL BETA-1,3-N-ACETYLGLUCOSAMINYLTRANSFERASE-LIKE PROTEIN 1"/>
    <property type="match status" value="1"/>
</dbReference>
<dbReference type="EMBL" id="JBEPMP010000001">
    <property type="protein sequence ID" value="MET3728941.1"/>
    <property type="molecule type" value="Genomic_DNA"/>
</dbReference>
<dbReference type="InterPro" id="IPR001173">
    <property type="entry name" value="Glyco_trans_2-like"/>
</dbReference>
<evidence type="ECO:0000256" key="1">
    <source>
        <dbReference type="ARBA" id="ARBA00006739"/>
    </source>
</evidence>
<dbReference type="RefSeq" id="WP_198766887.1">
    <property type="nucleotide sequence ID" value="NZ_JAEACF010000001.1"/>
</dbReference>
<dbReference type="Gene3D" id="3.90.550.10">
    <property type="entry name" value="Spore Coat Polysaccharide Biosynthesis Protein SpsA, Chain A"/>
    <property type="match status" value="1"/>
</dbReference>
<evidence type="ECO:0000313" key="4">
    <source>
        <dbReference type="Proteomes" id="UP001549097"/>
    </source>
</evidence>
<evidence type="ECO:0000259" key="2">
    <source>
        <dbReference type="Pfam" id="PF00535"/>
    </source>
</evidence>
<dbReference type="Proteomes" id="UP001549097">
    <property type="component" value="Unassembled WGS sequence"/>
</dbReference>
<comment type="caution">
    <text evidence="3">The sequence shown here is derived from an EMBL/GenBank/DDBJ whole genome shotgun (WGS) entry which is preliminary data.</text>
</comment>
<dbReference type="Pfam" id="PF00535">
    <property type="entry name" value="Glycos_transf_2"/>
    <property type="match status" value="1"/>
</dbReference>
<sequence>MDKVSIVIPFYNCTYVSHAIQSALDQTYNNIEIIVVNDGSFQHNEKLEPYRDRVTILSKPNGGTASALNAGIKAASGDFICWLSSDDMFLPKKVELQVAYMKQVGALISSTNFRLMNEYNVLTSSTLGFDNTDYLAFLKVMRRSCVINGCTVMMDKKLIQKIGYFDELLPSTQDYDFWLRVLCSDIKFYHYNQPLTHYRVHSEMGSQIRKSSIGKEVKLVSKRYKRKMTQQIVQRIKNM</sequence>
<reference evidence="3 4" key="1">
    <citation type="submission" date="2024-06" db="EMBL/GenBank/DDBJ databases">
        <title>Genomic Encyclopedia of Type Strains, Phase IV (KMG-IV): sequencing the most valuable type-strain genomes for metagenomic binning, comparative biology and taxonomic classification.</title>
        <authorList>
            <person name="Goeker M."/>
        </authorList>
    </citation>
    <scope>NUCLEOTIDE SEQUENCE [LARGE SCALE GENOMIC DNA]</scope>
    <source>
        <strain evidence="3 4">DSM 100124</strain>
    </source>
</reference>
<evidence type="ECO:0000313" key="3">
    <source>
        <dbReference type="EMBL" id="MET3728941.1"/>
    </source>
</evidence>
<keyword evidence="4" id="KW-1185">Reference proteome</keyword>
<feature type="domain" description="Glycosyltransferase 2-like" evidence="2">
    <location>
        <begin position="5"/>
        <end position="121"/>
    </location>
</feature>
<accession>A0ABV2LKR2</accession>